<evidence type="ECO:0000256" key="2">
    <source>
        <dbReference type="SAM" id="MobiDB-lite"/>
    </source>
</evidence>
<dbReference type="Proteomes" id="UP000694569">
    <property type="component" value="Unplaced"/>
</dbReference>
<evidence type="ECO:0000259" key="4">
    <source>
        <dbReference type="Pfam" id="PF17921"/>
    </source>
</evidence>
<dbReference type="GO" id="GO:0016020">
    <property type="term" value="C:membrane"/>
    <property type="evidence" value="ECO:0007669"/>
    <property type="project" value="InterPro"/>
</dbReference>
<evidence type="ECO:0000256" key="1">
    <source>
        <dbReference type="ARBA" id="ARBA00010365"/>
    </source>
</evidence>
<comment type="similarity">
    <text evidence="1">Belongs to the opioid growth factor receptor family.</text>
</comment>
<dbReference type="GO" id="GO:0140625">
    <property type="term" value="F:opioid growth factor receptor activity"/>
    <property type="evidence" value="ECO:0007669"/>
    <property type="project" value="InterPro"/>
</dbReference>
<dbReference type="PANTHER" id="PTHR14015">
    <property type="entry name" value="OPIOID GROWTH FACTOR RECEPTOR OGFR ZETA-TYPE OPIOID RECEPTOR"/>
    <property type="match status" value="1"/>
</dbReference>
<proteinExistence type="inferred from homology"/>
<name>A0A8C5QC35_9ANUR</name>
<protein>
    <submittedName>
        <fullName evidence="5">Uncharacterized protein</fullName>
    </submittedName>
</protein>
<dbReference type="InterPro" id="IPR041588">
    <property type="entry name" value="Integrase_H2C2"/>
</dbReference>
<dbReference type="Pfam" id="PF04664">
    <property type="entry name" value="OGFr_N"/>
    <property type="match status" value="1"/>
</dbReference>
<reference evidence="5" key="2">
    <citation type="submission" date="2025-09" db="UniProtKB">
        <authorList>
            <consortium name="Ensembl"/>
        </authorList>
    </citation>
    <scope>IDENTIFICATION</scope>
</reference>
<evidence type="ECO:0000313" key="6">
    <source>
        <dbReference type="Proteomes" id="UP000694569"/>
    </source>
</evidence>
<organism evidence="5 6">
    <name type="scientific">Leptobrachium leishanense</name>
    <name type="common">Leishan spiny toad</name>
    <dbReference type="NCBI Taxonomy" id="445787"/>
    <lineage>
        <taxon>Eukaryota</taxon>
        <taxon>Metazoa</taxon>
        <taxon>Chordata</taxon>
        <taxon>Craniata</taxon>
        <taxon>Vertebrata</taxon>
        <taxon>Euteleostomi</taxon>
        <taxon>Amphibia</taxon>
        <taxon>Batrachia</taxon>
        <taxon>Anura</taxon>
        <taxon>Pelobatoidea</taxon>
        <taxon>Megophryidae</taxon>
        <taxon>Leptobrachium</taxon>
    </lineage>
</organism>
<dbReference type="Ensembl" id="ENSLLET00000037531.1">
    <property type="protein sequence ID" value="ENSLLEP00000036135.1"/>
    <property type="gene ID" value="ENSLLEG00000022870.1"/>
</dbReference>
<dbReference type="InterPro" id="IPR006757">
    <property type="entry name" value="OGF_rcpt"/>
</dbReference>
<feature type="domain" description="Integrase zinc-binding" evidence="4">
    <location>
        <begin position="219"/>
        <end position="267"/>
    </location>
</feature>
<dbReference type="Gene3D" id="1.10.340.70">
    <property type="match status" value="1"/>
</dbReference>
<dbReference type="PANTHER" id="PTHR14015:SF2">
    <property type="entry name" value="OPIOID GROWTH FACTOR RECEPTOR (OGFR) CONSERVED DOMAIN-CONTAINING PROTEIN"/>
    <property type="match status" value="1"/>
</dbReference>
<sequence>MAGACGLPLQATRPCGLRPTPMPESSGCHRNADSRSRQADPWTSSSCQGAPRCQEDKEITEVERAENFASRFENLTINPHNNLRITRILHSLGKLGAEEYQVPLVRFFLKEILIKNRLPRMKKSAMNFSIPPVRDSQDRQDLLFFAWRYYFPKEEFTWGNHGELARYKPKPVVAALLPAPLSEWTPVYSEKEKKWPTEEPGGYGEDGWFQMENGRIVLPATLAPEIVRALHASTHGGREMMEQQLEPHFYVPGLSAICKATAQQCVTSCPNCTNNAGKVDISHIWNGTHPVMENRTMWRQKREVSSEILPRGHLLVQFKYEYAKKSGQKACWVCSRMHPETIHIPFASVPMNLSMFASGNITIHSFRPPREQPEMYEAGYPIIGYIYPPEWCFQIGPDRDTHKKEGCYSSKFNWTS</sequence>
<reference evidence="5" key="1">
    <citation type="submission" date="2025-08" db="UniProtKB">
        <authorList>
            <consortium name="Ensembl"/>
        </authorList>
    </citation>
    <scope>IDENTIFICATION</scope>
</reference>
<feature type="region of interest" description="Disordered" evidence="2">
    <location>
        <begin position="12"/>
        <end position="55"/>
    </location>
</feature>
<dbReference type="Pfam" id="PF17921">
    <property type="entry name" value="Integrase_H2C2"/>
    <property type="match status" value="1"/>
</dbReference>
<dbReference type="InterPro" id="IPR039574">
    <property type="entry name" value="OGFr"/>
</dbReference>
<dbReference type="AlphaFoldDB" id="A0A8C5QC35"/>
<accession>A0A8C5QC35</accession>
<dbReference type="GeneTree" id="ENSGT00390000018730"/>
<feature type="domain" description="Opioid growth factor receptor (OGFr) conserved" evidence="3">
    <location>
        <begin position="55"/>
        <end position="161"/>
    </location>
</feature>
<evidence type="ECO:0000313" key="5">
    <source>
        <dbReference type="Ensembl" id="ENSLLEP00000036135.1"/>
    </source>
</evidence>
<evidence type="ECO:0000259" key="3">
    <source>
        <dbReference type="Pfam" id="PF04664"/>
    </source>
</evidence>
<keyword evidence="6" id="KW-1185">Reference proteome</keyword>